<dbReference type="SMART" id="SM00530">
    <property type="entry name" value="HTH_XRE"/>
    <property type="match status" value="1"/>
</dbReference>
<keyword evidence="3" id="KW-1185">Reference proteome</keyword>
<dbReference type="CDD" id="cd00093">
    <property type="entry name" value="HTH_XRE"/>
    <property type="match status" value="1"/>
</dbReference>
<dbReference type="Pfam" id="PF12844">
    <property type="entry name" value="HTH_19"/>
    <property type="match status" value="1"/>
</dbReference>
<protein>
    <submittedName>
        <fullName evidence="2">Transcriptional regulator, contains XRE-family HTH domain</fullName>
    </submittedName>
</protein>
<feature type="domain" description="HTH cro/C1-type" evidence="1">
    <location>
        <begin position="7"/>
        <end position="61"/>
    </location>
</feature>
<reference evidence="3" key="1">
    <citation type="submission" date="2016-11" db="EMBL/GenBank/DDBJ databases">
        <authorList>
            <person name="Varghese N."/>
            <person name="Submissions S."/>
        </authorList>
    </citation>
    <scope>NUCLEOTIDE SEQUENCE [LARGE SCALE GENOMIC DNA]</scope>
    <source>
        <strain evidence="3">DSM 10349</strain>
    </source>
</reference>
<dbReference type="SUPFAM" id="SSF47413">
    <property type="entry name" value="lambda repressor-like DNA-binding domains"/>
    <property type="match status" value="1"/>
</dbReference>
<dbReference type="GO" id="GO:0003677">
    <property type="term" value="F:DNA binding"/>
    <property type="evidence" value="ECO:0007669"/>
    <property type="project" value="InterPro"/>
</dbReference>
<proteinExistence type="predicted"/>
<accession>A0A1M6PNS2</accession>
<evidence type="ECO:0000259" key="1">
    <source>
        <dbReference type="PROSITE" id="PS50943"/>
    </source>
</evidence>
<dbReference type="InterPro" id="IPR010982">
    <property type="entry name" value="Lambda_DNA-bd_dom_sf"/>
</dbReference>
<dbReference type="PROSITE" id="PS50943">
    <property type="entry name" value="HTH_CROC1"/>
    <property type="match status" value="1"/>
</dbReference>
<dbReference type="Proteomes" id="UP000183997">
    <property type="component" value="Unassembled WGS sequence"/>
</dbReference>
<dbReference type="InterPro" id="IPR001387">
    <property type="entry name" value="Cro/C1-type_HTH"/>
</dbReference>
<evidence type="ECO:0000313" key="3">
    <source>
        <dbReference type="Proteomes" id="UP000183997"/>
    </source>
</evidence>
<dbReference type="Gene3D" id="1.10.260.40">
    <property type="entry name" value="lambda repressor-like DNA-binding domains"/>
    <property type="match status" value="1"/>
</dbReference>
<name>A0A1M6PNS2_9FIRM</name>
<dbReference type="EMBL" id="FRAR01000006">
    <property type="protein sequence ID" value="SHK09570.1"/>
    <property type="molecule type" value="Genomic_DNA"/>
</dbReference>
<dbReference type="RefSeq" id="WP_072910958.1">
    <property type="nucleotide sequence ID" value="NZ_FRAR01000006.1"/>
</dbReference>
<organism evidence="2 3">
    <name type="scientific">Desulforamulus aeronauticus DSM 10349</name>
    <dbReference type="NCBI Taxonomy" id="1121421"/>
    <lineage>
        <taxon>Bacteria</taxon>
        <taxon>Bacillati</taxon>
        <taxon>Bacillota</taxon>
        <taxon>Clostridia</taxon>
        <taxon>Eubacteriales</taxon>
        <taxon>Peptococcaceae</taxon>
        <taxon>Desulforamulus</taxon>
    </lineage>
</organism>
<evidence type="ECO:0000313" key="2">
    <source>
        <dbReference type="EMBL" id="SHK09570.1"/>
    </source>
</evidence>
<dbReference type="STRING" id="1121421.SAMN02745123_00696"/>
<sequence length="202" mass="23008">MSISERFKLLRDTLGLTQSLMAQDLGIDRSHVGNIESASKKASDSLLKHICVRYGVSESWLINGEGEMFTSPEERIKKLVEQLNNQPSINSYYSYLVNNKLPLQNSLPEHLQTQAELLEEKKEVIRKELETRWEKSAGTVTPESTSSVVQQLPSGDIKELEEMKQILEDLFNAGTSYREWAKIQFKHAFPERVVAQARTQSP</sequence>
<dbReference type="AlphaFoldDB" id="A0A1M6PNS2"/>
<gene>
    <name evidence="2" type="ORF">SAMN02745123_00696</name>
</gene>